<protein>
    <recommendedName>
        <fullName evidence="3">Reverse transcriptase zinc-binding domain-containing protein</fullName>
    </recommendedName>
</protein>
<keyword evidence="2" id="KW-1185">Reference proteome</keyword>
<evidence type="ECO:0000313" key="1">
    <source>
        <dbReference type="EMBL" id="CAG2239721.1"/>
    </source>
</evidence>
<gene>
    <name evidence="1" type="ORF">MEDL_52077</name>
</gene>
<dbReference type="EMBL" id="CAJPWZ010002533">
    <property type="protein sequence ID" value="CAG2239721.1"/>
    <property type="molecule type" value="Genomic_DNA"/>
</dbReference>
<evidence type="ECO:0008006" key="3">
    <source>
        <dbReference type="Google" id="ProtNLM"/>
    </source>
</evidence>
<name>A0A8S3U747_MYTED</name>
<accession>A0A8S3U747</accession>
<organism evidence="1 2">
    <name type="scientific">Mytilus edulis</name>
    <name type="common">Blue mussel</name>
    <dbReference type="NCBI Taxonomy" id="6550"/>
    <lineage>
        <taxon>Eukaryota</taxon>
        <taxon>Metazoa</taxon>
        <taxon>Spiralia</taxon>
        <taxon>Lophotrochozoa</taxon>
        <taxon>Mollusca</taxon>
        <taxon>Bivalvia</taxon>
        <taxon>Autobranchia</taxon>
        <taxon>Pteriomorphia</taxon>
        <taxon>Mytilida</taxon>
        <taxon>Mytiloidea</taxon>
        <taxon>Mytilidae</taxon>
        <taxon>Mytilinae</taxon>
        <taxon>Mytilus</taxon>
    </lineage>
</organism>
<reference evidence="1" key="1">
    <citation type="submission" date="2021-03" db="EMBL/GenBank/DDBJ databases">
        <authorList>
            <person name="Bekaert M."/>
        </authorList>
    </citation>
    <scope>NUCLEOTIDE SEQUENCE</scope>
</reference>
<dbReference type="Proteomes" id="UP000683360">
    <property type="component" value="Unassembled WGS sequence"/>
</dbReference>
<proteinExistence type="predicted"/>
<evidence type="ECO:0000313" key="2">
    <source>
        <dbReference type="Proteomes" id="UP000683360"/>
    </source>
</evidence>
<sequence length="151" mass="17755">MMLLSHETSTIVDPFTLWSLGYEQADKLVKYGAEQLQEENPVCYTEMKTIIKSLFNTPHQQDSYHQLTRSEQTTIFRLRTGYNRLNQRLHKVMKVVQYPMCSCGEAEQDTAHLLQSCKMYQALIDKIWHSETPLKEKLYGPVDALQKQRWI</sequence>
<comment type="caution">
    <text evidence="1">The sequence shown here is derived from an EMBL/GenBank/DDBJ whole genome shotgun (WGS) entry which is preliminary data.</text>
</comment>
<dbReference type="OrthoDB" id="6117437at2759"/>
<dbReference type="AlphaFoldDB" id="A0A8S3U747"/>